<reference evidence="2 3" key="1">
    <citation type="journal article" date="2007" name="Nature">
        <title>Evolution of genes and genomes on the Drosophila phylogeny.</title>
        <authorList>
            <consortium name="Drosophila 12 Genomes Consortium"/>
            <person name="Clark A.G."/>
            <person name="Eisen M.B."/>
            <person name="Smith D.R."/>
            <person name="Bergman C.M."/>
            <person name="Oliver B."/>
            <person name="Markow T.A."/>
            <person name="Kaufman T.C."/>
            <person name="Kellis M."/>
            <person name="Gelbart W."/>
            <person name="Iyer V.N."/>
            <person name="Pollard D.A."/>
            <person name="Sackton T.B."/>
            <person name="Larracuente A.M."/>
            <person name="Singh N.D."/>
            <person name="Abad J.P."/>
            <person name="Abt D.N."/>
            <person name="Adryan B."/>
            <person name="Aguade M."/>
            <person name="Akashi H."/>
            <person name="Anderson W.W."/>
            <person name="Aquadro C.F."/>
            <person name="Ardell D.H."/>
            <person name="Arguello R."/>
            <person name="Artieri C.G."/>
            <person name="Barbash D.A."/>
            <person name="Barker D."/>
            <person name="Barsanti P."/>
            <person name="Batterham P."/>
            <person name="Batzoglou S."/>
            <person name="Begun D."/>
            <person name="Bhutkar A."/>
            <person name="Blanco E."/>
            <person name="Bosak S.A."/>
            <person name="Bradley R.K."/>
            <person name="Brand A.D."/>
            <person name="Brent M.R."/>
            <person name="Brooks A.N."/>
            <person name="Brown R.H."/>
            <person name="Butlin R.K."/>
            <person name="Caggese C."/>
            <person name="Calvi B.R."/>
            <person name="Bernardo de Carvalho A."/>
            <person name="Caspi A."/>
            <person name="Castrezana S."/>
            <person name="Celniker S.E."/>
            <person name="Chang J.L."/>
            <person name="Chapple C."/>
            <person name="Chatterji S."/>
            <person name="Chinwalla A."/>
            <person name="Civetta A."/>
            <person name="Clifton S.W."/>
            <person name="Comeron J.M."/>
            <person name="Costello J.C."/>
            <person name="Coyne J.A."/>
            <person name="Daub J."/>
            <person name="David R.G."/>
            <person name="Delcher A.L."/>
            <person name="Delehaunty K."/>
            <person name="Do C.B."/>
            <person name="Ebling H."/>
            <person name="Edwards K."/>
            <person name="Eickbush T."/>
            <person name="Evans J.D."/>
            <person name="Filipski A."/>
            <person name="Findeiss S."/>
            <person name="Freyhult E."/>
            <person name="Fulton L."/>
            <person name="Fulton R."/>
            <person name="Garcia A.C."/>
            <person name="Gardiner A."/>
            <person name="Garfield D.A."/>
            <person name="Garvin B.E."/>
            <person name="Gibson G."/>
            <person name="Gilbert D."/>
            <person name="Gnerre S."/>
            <person name="Godfrey J."/>
            <person name="Good R."/>
            <person name="Gotea V."/>
            <person name="Gravely B."/>
            <person name="Greenberg A.J."/>
            <person name="Griffiths-Jones S."/>
            <person name="Gross S."/>
            <person name="Guigo R."/>
            <person name="Gustafson E.A."/>
            <person name="Haerty W."/>
            <person name="Hahn M.W."/>
            <person name="Halligan D.L."/>
            <person name="Halpern A.L."/>
            <person name="Halter G.M."/>
            <person name="Han M.V."/>
            <person name="Heger A."/>
            <person name="Hillier L."/>
            <person name="Hinrichs A.S."/>
            <person name="Holmes I."/>
            <person name="Hoskins R.A."/>
            <person name="Hubisz M.J."/>
            <person name="Hultmark D."/>
            <person name="Huntley M.A."/>
            <person name="Jaffe D.B."/>
            <person name="Jagadeeshan S."/>
            <person name="Jeck W.R."/>
            <person name="Johnson J."/>
            <person name="Jones C.D."/>
            <person name="Jordan W.C."/>
            <person name="Karpen G.H."/>
            <person name="Kataoka E."/>
            <person name="Keightley P.D."/>
            <person name="Kheradpour P."/>
            <person name="Kirkness E.F."/>
            <person name="Koerich L.B."/>
            <person name="Kristiansen K."/>
            <person name="Kudrna D."/>
            <person name="Kulathinal R.J."/>
            <person name="Kumar S."/>
            <person name="Kwok R."/>
            <person name="Lander E."/>
            <person name="Langley C.H."/>
            <person name="Lapoint R."/>
            <person name="Lazzaro B.P."/>
            <person name="Lee S.J."/>
            <person name="Levesque L."/>
            <person name="Li R."/>
            <person name="Lin C.F."/>
            <person name="Lin M.F."/>
            <person name="Lindblad-Toh K."/>
            <person name="Llopart A."/>
            <person name="Long M."/>
            <person name="Low L."/>
            <person name="Lozovsky E."/>
            <person name="Lu J."/>
            <person name="Luo M."/>
            <person name="Machado C.A."/>
            <person name="Makalowski W."/>
            <person name="Marzo M."/>
            <person name="Matsuda M."/>
            <person name="Matzkin L."/>
            <person name="McAllister B."/>
            <person name="McBride C.S."/>
            <person name="McKernan B."/>
            <person name="McKernan K."/>
            <person name="Mendez-Lago M."/>
            <person name="Minx P."/>
            <person name="Mollenhauer M.U."/>
            <person name="Montooth K."/>
            <person name="Mount S.M."/>
            <person name="Mu X."/>
            <person name="Myers E."/>
            <person name="Negre B."/>
            <person name="Newfeld S."/>
            <person name="Nielsen R."/>
            <person name="Noor M.A."/>
            <person name="O'Grady P."/>
            <person name="Pachter L."/>
            <person name="Papaceit M."/>
            <person name="Parisi M.J."/>
            <person name="Parisi M."/>
            <person name="Parts L."/>
            <person name="Pedersen J.S."/>
            <person name="Pesole G."/>
            <person name="Phillippy A.M."/>
            <person name="Ponting C.P."/>
            <person name="Pop M."/>
            <person name="Porcelli D."/>
            <person name="Powell J.R."/>
            <person name="Prohaska S."/>
            <person name="Pruitt K."/>
            <person name="Puig M."/>
            <person name="Quesneville H."/>
            <person name="Ram K.R."/>
            <person name="Rand D."/>
            <person name="Rasmussen M.D."/>
            <person name="Reed L.K."/>
            <person name="Reenan R."/>
            <person name="Reily A."/>
            <person name="Remington K.A."/>
            <person name="Rieger T.T."/>
            <person name="Ritchie M.G."/>
            <person name="Robin C."/>
            <person name="Rogers Y.H."/>
            <person name="Rohde C."/>
            <person name="Rozas J."/>
            <person name="Rubenfield M.J."/>
            <person name="Ruiz A."/>
            <person name="Russo S."/>
            <person name="Salzberg S.L."/>
            <person name="Sanchez-Gracia A."/>
            <person name="Saranga D.J."/>
            <person name="Sato H."/>
            <person name="Schaeffer S.W."/>
            <person name="Schatz M.C."/>
            <person name="Schlenke T."/>
            <person name="Schwartz R."/>
            <person name="Segarra C."/>
            <person name="Singh R.S."/>
            <person name="Sirot L."/>
            <person name="Sirota M."/>
            <person name="Sisneros N.B."/>
            <person name="Smith C.D."/>
            <person name="Smith T.F."/>
            <person name="Spieth J."/>
            <person name="Stage D.E."/>
            <person name="Stark A."/>
            <person name="Stephan W."/>
            <person name="Strausberg R.L."/>
            <person name="Strempel S."/>
            <person name="Sturgill D."/>
            <person name="Sutton G."/>
            <person name="Sutton G.G."/>
            <person name="Tao W."/>
            <person name="Teichmann S."/>
            <person name="Tobari Y.N."/>
            <person name="Tomimura Y."/>
            <person name="Tsolas J.M."/>
            <person name="Valente V.L."/>
            <person name="Venter E."/>
            <person name="Venter J.C."/>
            <person name="Vicario S."/>
            <person name="Vieira F.G."/>
            <person name="Vilella A.J."/>
            <person name="Villasante A."/>
            <person name="Walenz B."/>
            <person name="Wang J."/>
            <person name="Wasserman M."/>
            <person name="Watts T."/>
            <person name="Wilson D."/>
            <person name="Wilson R.K."/>
            <person name="Wing R.A."/>
            <person name="Wolfner M.F."/>
            <person name="Wong A."/>
            <person name="Wong G.K."/>
            <person name="Wu C.I."/>
            <person name="Wu G."/>
            <person name="Yamamoto D."/>
            <person name="Yang H.P."/>
            <person name="Yang S.P."/>
            <person name="Yorke J.A."/>
            <person name="Yoshida K."/>
            <person name="Zdobnov E."/>
            <person name="Zhang P."/>
            <person name="Zhang Y."/>
            <person name="Zimin A.V."/>
            <person name="Baldwin J."/>
            <person name="Abdouelleil A."/>
            <person name="Abdulkadir J."/>
            <person name="Abebe A."/>
            <person name="Abera B."/>
            <person name="Abreu J."/>
            <person name="Acer S.C."/>
            <person name="Aftuck L."/>
            <person name="Alexander A."/>
            <person name="An P."/>
            <person name="Anderson E."/>
            <person name="Anderson S."/>
            <person name="Arachi H."/>
            <person name="Azer M."/>
            <person name="Bachantsang P."/>
            <person name="Barry A."/>
            <person name="Bayul T."/>
            <person name="Berlin A."/>
            <person name="Bessette D."/>
            <person name="Bloom T."/>
            <person name="Blye J."/>
            <person name="Boguslavskiy L."/>
            <person name="Bonnet C."/>
            <person name="Boukhgalter B."/>
            <person name="Bourzgui I."/>
            <person name="Brown A."/>
            <person name="Cahill P."/>
            <person name="Channer S."/>
            <person name="Cheshatsang Y."/>
            <person name="Chuda L."/>
            <person name="Citroen M."/>
            <person name="Collymore A."/>
            <person name="Cooke P."/>
            <person name="Costello M."/>
            <person name="D'Aco K."/>
            <person name="Daza R."/>
            <person name="De Haan G."/>
            <person name="DeGray S."/>
            <person name="DeMaso C."/>
            <person name="Dhargay N."/>
            <person name="Dooley K."/>
            <person name="Dooley E."/>
            <person name="Doricent M."/>
            <person name="Dorje P."/>
            <person name="Dorjee K."/>
            <person name="Dupes A."/>
            <person name="Elong R."/>
            <person name="Falk J."/>
            <person name="Farina A."/>
            <person name="Faro S."/>
            <person name="Ferguson D."/>
            <person name="Fisher S."/>
            <person name="Foley C.D."/>
            <person name="Franke A."/>
            <person name="Friedrich D."/>
            <person name="Gadbois L."/>
            <person name="Gearin G."/>
            <person name="Gearin C.R."/>
            <person name="Giannoukos G."/>
            <person name="Goode T."/>
            <person name="Graham J."/>
            <person name="Grandbois E."/>
            <person name="Grewal S."/>
            <person name="Gyaltsen K."/>
            <person name="Hafez N."/>
            <person name="Hagos B."/>
            <person name="Hall J."/>
            <person name="Henson C."/>
            <person name="Hollinger A."/>
            <person name="Honan T."/>
            <person name="Huard M.D."/>
            <person name="Hughes L."/>
            <person name="Hurhula B."/>
            <person name="Husby M.E."/>
            <person name="Kamat A."/>
            <person name="Kanga B."/>
            <person name="Kashin S."/>
            <person name="Khazanovich D."/>
            <person name="Kisner P."/>
            <person name="Lance K."/>
            <person name="Lara M."/>
            <person name="Lee W."/>
            <person name="Lennon N."/>
            <person name="Letendre F."/>
            <person name="LeVine R."/>
            <person name="Lipovsky A."/>
            <person name="Liu X."/>
            <person name="Liu J."/>
            <person name="Liu S."/>
            <person name="Lokyitsang T."/>
            <person name="Lokyitsang Y."/>
            <person name="Lubonja R."/>
            <person name="Lui A."/>
            <person name="MacDonald P."/>
            <person name="Magnisalis V."/>
            <person name="Maru K."/>
            <person name="Matthews C."/>
            <person name="McCusker W."/>
            <person name="McDonough S."/>
            <person name="Mehta T."/>
            <person name="Meldrim J."/>
            <person name="Meneus L."/>
            <person name="Mihai O."/>
            <person name="Mihalev A."/>
            <person name="Mihova T."/>
            <person name="Mittelman R."/>
            <person name="Mlenga V."/>
            <person name="Montmayeur A."/>
            <person name="Mulrain L."/>
            <person name="Navidi A."/>
            <person name="Naylor J."/>
            <person name="Negash T."/>
            <person name="Nguyen T."/>
            <person name="Nguyen N."/>
            <person name="Nicol R."/>
            <person name="Norbu C."/>
            <person name="Norbu N."/>
            <person name="Novod N."/>
            <person name="O'Neill B."/>
            <person name="Osman S."/>
            <person name="Markiewicz E."/>
            <person name="Oyono O.L."/>
            <person name="Patti C."/>
            <person name="Phunkhang P."/>
            <person name="Pierre F."/>
            <person name="Priest M."/>
            <person name="Raghuraman S."/>
            <person name="Rege F."/>
            <person name="Reyes R."/>
            <person name="Rise C."/>
            <person name="Rogov P."/>
            <person name="Ross K."/>
            <person name="Ryan E."/>
            <person name="Settipalli S."/>
            <person name="Shea T."/>
            <person name="Sherpa N."/>
            <person name="Shi L."/>
            <person name="Shih D."/>
            <person name="Sparrow T."/>
            <person name="Spaulding J."/>
            <person name="Stalker J."/>
            <person name="Stange-Thomann N."/>
            <person name="Stavropoulos S."/>
            <person name="Stone C."/>
            <person name="Strader C."/>
            <person name="Tesfaye S."/>
            <person name="Thomson T."/>
            <person name="Thoulutsang Y."/>
            <person name="Thoulutsang D."/>
            <person name="Topham K."/>
            <person name="Topping I."/>
            <person name="Tsamla T."/>
            <person name="Vassiliev H."/>
            <person name="Vo A."/>
            <person name="Wangchuk T."/>
            <person name="Wangdi T."/>
            <person name="Weiand M."/>
            <person name="Wilkinson J."/>
            <person name="Wilson A."/>
            <person name="Yadav S."/>
            <person name="Young G."/>
            <person name="Yu Q."/>
            <person name="Zembek L."/>
            <person name="Zhong D."/>
            <person name="Zimmer A."/>
            <person name="Zwirko Z."/>
            <person name="Jaffe D.B."/>
            <person name="Alvarez P."/>
            <person name="Brockman W."/>
            <person name="Butler J."/>
            <person name="Chin C."/>
            <person name="Gnerre S."/>
            <person name="Grabherr M."/>
            <person name="Kleber M."/>
            <person name="Mauceli E."/>
            <person name="MacCallum I."/>
        </authorList>
    </citation>
    <scope>NUCLEOTIDE SEQUENCE [LARGE SCALE GENOMIC DNA]</scope>
    <source>
        <strain evidence="3">Tucson 14030-0811.24</strain>
    </source>
</reference>
<dbReference type="KEGG" id="dwi:6647827"/>
<evidence type="ECO:0000256" key="1">
    <source>
        <dbReference type="SAM" id="MobiDB-lite"/>
    </source>
</evidence>
<gene>
    <name evidence="2" type="primary">Dwil\GK11277</name>
    <name evidence="2" type="ORF">Dwil_GK11277</name>
</gene>
<dbReference type="InParanoid" id="B4NB06"/>
<organism evidence="2 3">
    <name type="scientific">Drosophila willistoni</name>
    <name type="common">Fruit fly</name>
    <dbReference type="NCBI Taxonomy" id="7260"/>
    <lineage>
        <taxon>Eukaryota</taxon>
        <taxon>Metazoa</taxon>
        <taxon>Ecdysozoa</taxon>
        <taxon>Arthropoda</taxon>
        <taxon>Hexapoda</taxon>
        <taxon>Insecta</taxon>
        <taxon>Pterygota</taxon>
        <taxon>Neoptera</taxon>
        <taxon>Endopterygota</taxon>
        <taxon>Diptera</taxon>
        <taxon>Brachycera</taxon>
        <taxon>Muscomorpha</taxon>
        <taxon>Ephydroidea</taxon>
        <taxon>Drosophilidae</taxon>
        <taxon>Drosophila</taxon>
        <taxon>Sophophora</taxon>
    </lineage>
</organism>
<dbReference type="OrthoDB" id="7883317at2759"/>
<keyword evidence="3" id="KW-1185">Reference proteome</keyword>
<dbReference type="STRING" id="7260.B4NB06"/>
<dbReference type="eggNOG" id="ENOG502T95K">
    <property type="taxonomic scope" value="Eukaryota"/>
</dbReference>
<dbReference type="AlphaFoldDB" id="B4NB06"/>
<dbReference type="PhylomeDB" id="B4NB06"/>
<accession>B4NB06</accession>
<sequence length="382" mass="42875">MEKNQKCEETVGQSLSSSSRRVMWKQNDEEETYDSLVNCRRSPVPGLCVTVQPKTSSNSSAQHEEVSTSFPKRSANENWLHIMKEMRRKMATQGNVAMSSPQTSATSLPEDRVATYWQHLFGNIIEKQLDNSKDQEGHSSLDKPNLGLRYKPSHESLQRCADHQAGSKQMMTDFKMESCSLPPQQSCVVREVAPKFAQRMPTSVQNDTDSCCSGDLEGPKNSPVVKLSNASNSVSHSHPAQQQQQRFRTEVISVHVSSPSCDSSVANRRTIQFGSKRRSNSKVTTTGNATSSTSSTPALCNKPSTGASQALNGNTGFPTFRQRQQELHRYRLQIEQRRLDLLELKIAREREDAIHNEILFHKDLQIKENQIKAYEDNDCSNA</sequence>
<dbReference type="OMA" id="LKLETCF"/>
<feature type="compositionally biased region" description="Low complexity" evidence="1">
    <location>
        <begin position="284"/>
        <end position="296"/>
    </location>
</feature>
<feature type="compositionally biased region" description="Polar residues" evidence="1">
    <location>
        <begin position="11"/>
        <end position="20"/>
    </location>
</feature>
<dbReference type="Proteomes" id="UP000007798">
    <property type="component" value="Unassembled WGS sequence"/>
</dbReference>
<feature type="region of interest" description="Disordered" evidence="1">
    <location>
        <begin position="267"/>
        <end position="307"/>
    </location>
</feature>
<proteinExistence type="predicted"/>
<feature type="region of interest" description="Disordered" evidence="1">
    <location>
        <begin position="52"/>
        <end position="71"/>
    </location>
</feature>
<evidence type="ECO:0000313" key="3">
    <source>
        <dbReference type="Proteomes" id="UP000007798"/>
    </source>
</evidence>
<dbReference type="HOGENOM" id="CLU_724183_0_0_1"/>
<protein>
    <submittedName>
        <fullName evidence="2">Uncharacterized protein</fullName>
    </submittedName>
</protein>
<dbReference type="EMBL" id="CH964232">
    <property type="protein sequence ID" value="EDW80970.1"/>
    <property type="molecule type" value="Genomic_DNA"/>
</dbReference>
<feature type="region of interest" description="Disordered" evidence="1">
    <location>
        <begin position="1"/>
        <end position="24"/>
    </location>
</feature>
<evidence type="ECO:0000313" key="2">
    <source>
        <dbReference type="EMBL" id="EDW80970.1"/>
    </source>
</evidence>
<name>B4NB06_DROWI</name>